<evidence type="ECO:0000313" key="2">
    <source>
        <dbReference type="Proteomes" id="UP000007807"/>
    </source>
</evidence>
<dbReference type="STRING" id="990316.MCON_3380"/>
<dbReference type="HOGENOM" id="CLU_033623_0_0_2"/>
<dbReference type="KEGG" id="mcj:MCON_3380"/>
<keyword evidence="2" id="KW-1185">Reference proteome</keyword>
<proteinExistence type="predicted"/>
<dbReference type="RefSeq" id="WP_013720641.1">
    <property type="nucleotide sequence ID" value="NC_015416.1"/>
</dbReference>
<organism evidence="1 2">
    <name type="scientific">Methanothrix soehngenii (strain ATCC 5969 / DSM 3671 / JCM 10134 / NBRC 103675 / OCM 69 / GP-6)</name>
    <name type="common">Methanosaeta concilii</name>
    <dbReference type="NCBI Taxonomy" id="990316"/>
    <lineage>
        <taxon>Archaea</taxon>
        <taxon>Methanobacteriati</taxon>
        <taxon>Methanobacteriota</taxon>
        <taxon>Stenosarchaea group</taxon>
        <taxon>Methanomicrobia</taxon>
        <taxon>Methanotrichales</taxon>
        <taxon>Methanotrichaceae</taxon>
        <taxon>Methanothrix</taxon>
    </lineage>
</organism>
<dbReference type="EMBL" id="CP002565">
    <property type="protein sequence ID" value="AEB69629.1"/>
    <property type="molecule type" value="Genomic_DNA"/>
</dbReference>
<dbReference type="AlphaFoldDB" id="F4BVL6"/>
<evidence type="ECO:0000313" key="1">
    <source>
        <dbReference type="EMBL" id="AEB69629.1"/>
    </source>
</evidence>
<dbReference type="GeneID" id="10462593"/>
<gene>
    <name evidence="1" type="ordered locus">MCON_3380</name>
</gene>
<accession>F4BVL6</accession>
<dbReference type="InParanoid" id="F4BVL6"/>
<dbReference type="Proteomes" id="UP000007807">
    <property type="component" value="Chromosome"/>
</dbReference>
<name>F4BVL6_METSG</name>
<sequence>MSQRLCFKIPRETNTYADVLMALGTASLLNEIYGDEARTTIEDRGDNLSIEVSSDKGLEFLDTFTRLDIGYPFVKQKNDEIIPNGVDDVFDYEKNKEIEEAYNKFIKTSGKRKNKISNKMIDSGFDKPYEPDPNLKLHKILASMRKGWKSDKEFHEYFINNREKISKLAMINLRHLSDPCFEKCSSDDLDKIVSGSQVLLPIGGKGVNRSKPDSTGKSGLPSDFIDWFSEWMKYRGMFKFLLPYRNGDDFKFLVIVPKDISYNSVVSIHNDLFKMNLWGGIKLDIQATLSLAKILVNHSEEYDKEKGSFKMLNRRPNQVIEGLYQAYFKSMGTAASLMNYSFIGLPGWFTIDDNKTAHEFMDILDEHGKCIGALQEEISSDIPLLQDYRNFLSSGDYRHFLEFLSLFGTYVMQRREKNKWVMQFTVQNLRRIFMVDKDYSEIISDEGFLNLASAIRRATVNAQYRKAQGRRDWDIKYGLAQDWKRVAEQPDKLVIAISEFVQQYNAENARHAEENKERRKNITTRDLDQVLNLIKNYGSFLVGMLLLAYGYARDVKETDESNSTEIKEGEIK</sequence>
<protein>
    <submittedName>
        <fullName evidence="1">Uncharacterized protein</fullName>
    </submittedName>
</protein>
<reference evidence="1 2" key="1">
    <citation type="journal article" date="2011" name="J. Bacteriol.">
        <title>Complete genome sequence of Methanosaeta concilii, a specialist in aceticlastic methanogenesis.</title>
        <authorList>
            <person name="Barber R.D."/>
            <person name="Zhang L."/>
            <person name="Harnack M."/>
            <person name="Olson M.V."/>
            <person name="Kaul R."/>
            <person name="Ingram-Smith C."/>
            <person name="Smith K.S."/>
        </authorList>
    </citation>
    <scope>NUCLEOTIDE SEQUENCE [LARGE SCALE GENOMIC DNA]</scope>
    <source>
        <strain evidence="2">ATCC 5969 / DSM 3671 / JCM 10134 / NBRC 103675 / OCM 69 / GP-6</strain>
    </source>
</reference>